<evidence type="ECO:0008006" key="5">
    <source>
        <dbReference type="Google" id="ProtNLM"/>
    </source>
</evidence>
<evidence type="ECO:0000259" key="1">
    <source>
        <dbReference type="Pfam" id="PF00534"/>
    </source>
</evidence>
<feature type="domain" description="Glycosyl transferase family 1" evidence="1">
    <location>
        <begin position="179"/>
        <end position="347"/>
    </location>
</feature>
<name>A0A650EQK5_9FIRM</name>
<dbReference type="Pfam" id="PF04230">
    <property type="entry name" value="PS_pyruv_trans"/>
    <property type="match status" value="1"/>
</dbReference>
<proteinExistence type="predicted"/>
<organism evidence="4">
    <name type="scientific">uncultured Bacillota bacterium</name>
    <dbReference type="NCBI Taxonomy" id="344338"/>
    <lineage>
        <taxon>Bacteria</taxon>
        <taxon>Bacillati</taxon>
        <taxon>Bacillota</taxon>
        <taxon>environmental samples</taxon>
    </lineage>
</organism>
<dbReference type="NCBIfam" id="TIGR03609">
    <property type="entry name" value="S_layer_CsaB"/>
    <property type="match status" value="1"/>
</dbReference>
<gene>
    <name evidence="4" type="ORF">Firmicute1046_3100</name>
</gene>
<dbReference type="Pfam" id="PF00534">
    <property type="entry name" value="Glycos_transf_1"/>
    <property type="match status" value="1"/>
</dbReference>
<sequence length="767" mass="86639">MKILMATMQLDIGGAETHIVELSKALSRMGVEILVASNGGAYEEELKQAGIRHFKIPMHNKSIFGMKKAYYALKQLITEEQVDVVHAHARIPAFLCGLLRKKIPFRFVTTAHWVFNARFPFNILTNWGDRTLAVSDDIKDYLVKQYGIHPEDIRVTINGIDTEKFSAQTDYSAVAEEFHLQEDKTRIVYVSRMDIDRSFAAHKLIEVAEDLNKQISNLEIVIVGGGNDFDAVQAEAQAVNRSVGREMIILTNSRTDINRFIASGDIFIGVSRAALEAMACEKPCIIAGNEGYIGIFDEDKLQISIDTNFCCRGCAQTTAESLKRDVLYLLKEIDDAERARLGQYARQTIKEHYSVETMAGDALKMYLSIIKHKKINETELTEMQDIEKYLAVPYGEKKKIIDVMISGYYGFKNSGDESILRAMVDSLRRERPDMRIMVLSANPKETRRMYGTEAINRFHFSKILRLLRRTKLLISGGGSLIQDVTSNQSLIYYLSIIKAAKKRNAKVMLYANGIGPVKNLKNYKMVSTALNQVDLITLREQSSLEELRRLGVTQPPAVVTADPAFIIPCASEEYVKEVMRQVGLPEGKKYFCIAVRPWSKLDKNFDRILAELTEYVQQKYDLMPVFIPMQPLYDKEISNRILRKCKGGGLIFKDVNSSSILLGVTKGAEFILAMRLHTLIYAAGVGTPVIGLAYDPKVNAMMEYMGQKYMMDVSNMDLNRLKGYVDEILENKTEISQALQVISEESREKAKQNTAYVLQLIDGKTEV</sequence>
<dbReference type="InterPro" id="IPR019896">
    <property type="entry name" value="Polysacch_pyruvyl_Trfase_CsaB"/>
</dbReference>
<protein>
    <recommendedName>
        <fullName evidence="5">Polysaccharide pyruvyl transferase CsaB</fullName>
    </recommendedName>
</protein>
<dbReference type="AlphaFoldDB" id="A0A650EQK5"/>
<evidence type="ECO:0000313" key="4">
    <source>
        <dbReference type="EMBL" id="QGT51234.1"/>
    </source>
</evidence>
<dbReference type="PANTHER" id="PTHR36836">
    <property type="entry name" value="COLANIC ACID BIOSYNTHESIS PROTEIN WCAK"/>
    <property type="match status" value="1"/>
</dbReference>
<reference evidence="4" key="1">
    <citation type="journal article" date="2020" name="J. ISSAAS">
        <title>Lactobacilli and other gastrointestinal microbiota of Peromyscus leucopus, reservoir host for agents of Lyme disease and other zoonoses in North America.</title>
        <authorList>
            <person name="Milovic A."/>
            <person name="Bassam K."/>
            <person name="Shao H."/>
            <person name="Chatzistamou I."/>
            <person name="Tufts D.M."/>
            <person name="Diuk-Wasser M."/>
            <person name="Barbour A.G."/>
        </authorList>
    </citation>
    <scope>NUCLEOTIDE SEQUENCE</scope>
    <source>
        <strain evidence="4">LL40</strain>
    </source>
</reference>
<dbReference type="SUPFAM" id="SSF53756">
    <property type="entry name" value="UDP-Glycosyltransferase/glycogen phosphorylase"/>
    <property type="match status" value="2"/>
</dbReference>
<dbReference type="PANTHER" id="PTHR36836:SF1">
    <property type="entry name" value="COLANIC ACID BIOSYNTHESIS PROTEIN WCAK"/>
    <property type="match status" value="1"/>
</dbReference>
<dbReference type="Gene3D" id="3.40.50.2000">
    <property type="entry name" value="Glycogen Phosphorylase B"/>
    <property type="match status" value="2"/>
</dbReference>
<evidence type="ECO:0000259" key="3">
    <source>
        <dbReference type="Pfam" id="PF13439"/>
    </source>
</evidence>
<dbReference type="InterPro" id="IPR001296">
    <property type="entry name" value="Glyco_trans_1"/>
</dbReference>
<dbReference type="GO" id="GO:0016757">
    <property type="term" value="F:glycosyltransferase activity"/>
    <property type="evidence" value="ECO:0007669"/>
    <property type="project" value="InterPro"/>
</dbReference>
<evidence type="ECO:0000259" key="2">
    <source>
        <dbReference type="Pfam" id="PF04230"/>
    </source>
</evidence>
<dbReference type="InterPro" id="IPR028098">
    <property type="entry name" value="Glyco_trans_4-like_N"/>
</dbReference>
<accession>A0A650EQK5</accession>
<feature type="domain" description="Glycosyltransferase subfamily 4-like N-terminal" evidence="3">
    <location>
        <begin position="12"/>
        <end position="164"/>
    </location>
</feature>
<dbReference type="Pfam" id="PF13439">
    <property type="entry name" value="Glyco_transf_4"/>
    <property type="match status" value="1"/>
</dbReference>
<dbReference type="InterPro" id="IPR007345">
    <property type="entry name" value="Polysacch_pyruvyl_Trfase"/>
</dbReference>
<feature type="domain" description="Polysaccharide pyruvyl transferase" evidence="2">
    <location>
        <begin position="413"/>
        <end position="696"/>
    </location>
</feature>
<dbReference type="EMBL" id="MN577573">
    <property type="protein sequence ID" value="QGT51234.1"/>
    <property type="molecule type" value="Genomic_DNA"/>
</dbReference>